<dbReference type="AlphaFoldDB" id="A0A381V204"/>
<reference evidence="1" key="1">
    <citation type="submission" date="2018-05" db="EMBL/GenBank/DDBJ databases">
        <authorList>
            <person name="Lanie J.A."/>
            <person name="Ng W.-L."/>
            <person name="Kazmierczak K.M."/>
            <person name="Andrzejewski T.M."/>
            <person name="Davidsen T.M."/>
            <person name="Wayne K.J."/>
            <person name="Tettelin H."/>
            <person name="Glass J.I."/>
            <person name="Rusch D."/>
            <person name="Podicherti R."/>
            <person name="Tsui H.-C.T."/>
            <person name="Winkler M.E."/>
        </authorList>
    </citation>
    <scope>NUCLEOTIDE SEQUENCE</scope>
</reference>
<evidence type="ECO:0000313" key="1">
    <source>
        <dbReference type="EMBL" id="SVA33273.1"/>
    </source>
</evidence>
<sequence length="250" mass="28665">MSQEEYQSIAQSIIESSTPEINLEQQLSIDNFGRGIDAFSLYNSVYLEIIAYEENASKQEQATTLLGAFNHHHLESRKILINSLYQSFCGNYNIAYSLLRNFIECHMRGIFLNQLALSQHESGLWKVPLSSSVKESYGELVDQLNNYRANRDKILDNAQFLAMASDISQELSFSNLLRELISWELTAPEENYHNFRNYSRYGKLSGYAHSEEKTHDISKLKKYFGNDEQKAIAGGSMIIPQLSKEYLSDM</sequence>
<feature type="non-terminal residue" evidence="1">
    <location>
        <position position="250"/>
    </location>
</feature>
<dbReference type="EMBL" id="UINC01007430">
    <property type="protein sequence ID" value="SVA33273.1"/>
    <property type="molecule type" value="Genomic_DNA"/>
</dbReference>
<name>A0A381V204_9ZZZZ</name>
<gene>
    <name evidence="1" type="ORF">METZ01_LOCUS86127</name>
</gene>
<protein>
    <submittedName>
        <fullName evidence="1">Uncharacterized protein</fullName>
    </submittedName>
</protein>
<organism evidence="1">
    <name type="scientific">marine metagenome</name>
    <dbReference type="NCBI Taxonomy" id="408172"/>
    <lineage>
        <taxon>unclassified sequences</taxon>
        <taxon>metagenomes</taxon>
        <taxon>ecological metagenomes</taxon>
    </lineage>
</organism>
<proteinExistence type="predicted"/>
<accession>A0A381V204</accession>